<dbReference type="PATRIC" id="fig|1349767.4.peg.1636"/>
<dbReference type="Pfam" id="PF17820">
    <property type="entry name" value="PDZ_6"/>
    <property type="match status" value="1"/>
</dbReference>
<dbReference type="InterPro" id="IPR001478">
    <property type="entry name" value="PDZ"/>
</dbReference>
<dbReference type="InterPro" id="IPR029045">
    <property type="entry name" value="ClpP/crotonase-like_dom_sf"/>
</dbReference>
<dbReference type="InterPro" id="IPR036034">
    <property type="entry name" value="PDZ_sf"/>
</dbReference>
<proteinExistence type="predicted"/>
<feature type="chain" id="PRO_5004797604" evidence="1">
    <location>
        <begin position="18"/>
        <end position="510"/>
    </location>
</feature>
<dbReference type="GO" id="GO:0007165">
    <property type="term" value="P:signal transduction"/>
    <property type="evidence" value="ECO:0007669"/>
    <property type="project" value="TreeGrafter"/>
</dbReference>
<dbReference type="STRING" id="1349767.GJA_5022"/>
<dbReference type="SUPFAM" id="SSF52096">
    <property type="entry name" value="ClpP/crotonase"/>
    <property type="match status" value="1"/>
</dbReference>
<dbReference type="Gene3D" id="2.30.42.10">
    <property type="match status" value="1"/>
</dbReference>
<dbReference type="GO" id="GO:0030288">
    <property type="term" value="C:outer membrane-bounded periplasmic space"/>
    <property type="evidence" value="ECO:0007669"/>
    <property type="project" value="TreeGrafter"/>
</dbReference>
<dbReference type="EMBL" id="HG322949">
    <property type="protein sequence ID" value="CDG85621.1"/>
    <property type="molecule type" value="Genomic_DNA"/>
</dbReference>
<dbReference type="PROSITE" id="PS50106">
    <property type="entry name" value="PDZ"/>
    <property type="match status" value="1"/>
</dbReference>
<feature type="domain" description="PDZ" evidence="2">
    <location>
        <begin position="143"/>
        <end position="208"/>
    </location>
</feature>
<keyword evidence="1" id="KW-0732">Signal</keyword>
<dbReference type="GO" id="GO:0004175">
    <property type="term" value="F:endopeptidase activity"/>
    <property type="evidence" value="ECO:0007669"/>
    <property type="project" value="TreeGrafter"/>
</dbReference>
<dbReference type="HOGENOM" id="CLU_031949_2_0_4"/>
<dbReference type="SUPFAM" id="SSF50156">
    <property type="entry name" value="PDZ domain-like"/>
    <property type="match status" value="1"/>
</dbReference>
<dbReference type="CDD" id="cd07561">
    <property type="entry name" value="Peptidase_S41_CPP_like"/>
    <property type="match status" value="1"/>
</dbReference>
<organism evidence="3 4">
    <name type="scientific">Janthinobacterium agaricidamnosum NBRC 102515 = DSM 9628</name>
    <dbReference type="NCBI Taxonomy" id="1349767"/>
    <lineage>
        <taxon>Bacteria</taxon>
        <taxon>Pseudomonadati</taxon>
        <taxon>Pseudomonadota</taxon>
        <taxon>Betaproteobacteria</taxon>
        <taxon>Burkholderiales</taxon>
        <taxon>Oxalobacteraceae</taxon>
        <taxon>Janthinobacterium</taxon>
    </lineage>
</organism>
<accession>W0VCI6</accession>
<dbReference type="eggNOG" id="COG0793">
    <property type="taxonomic scope" value="Bacteria"/>
</dbReference>
<dbReference type="Pfam" id="PF03572">
    <property type="entry name" value="Peptidase_S41"/>
    <property type="match status" value="1"/>
</dbReference>
<dbReference type="Proteomes" id="UP000027604">
    <property type="component" value="Chromosome I"/>
</dbReference>
<dbReference type="OrthoDB" id="7168509at2"/>
<feature type="signal peptide" evidence="1">
    <location>
        <begin position="1"/>
        <end position="17"/>
    </location>
</feature>
<dbReference type="RefSeq" id="WP_051781271.1">
    <property type="nucleotide sequence ID" value="NZ_BCTH01000044.1"/>
</dbReference>
<dbReference type="Gene3D" id="3.90.226.10">
    <property type="entry name" value="2-enoyl-CoA Hydratase, Chain A, domain 1"/>
    <property type="match status" value="1"/>
</dbReference>
<dbReference type="InterPro" id="IPR005151">
    <property type="entry name" value="Tail-specific_protease"/>
</dbReference>
<dbReference type="Gene3D" id="3.30.750.170">
    <property type="match status" value="1"/>
</dbReference>
<evidence type="ECO:0000313" key="3">
    <source>
        <dbReference type="EMBL" id="CDG85621.1"/>
    </source>
</evidence>
<dbReference type="GO" id="GO:0006508">
    <property type="term" value="P:proteolysis"/>
    <property type="evidence" value="ECO:0007669"/>
    <property type="project" value="InterPro"/>
</dbReference>
<reference evidence="3 4" key="1">
    <citation type="journal article" date="2015" name="Genome Announc.">
        <title>Genome Sequence of Mushroom Soft-Rot Pathogen Janthinobacterium agaricidamnosum.</title>
        <authorList>
            <person name="Graupner K."/>
            <person name="Lackner G."/>
            <person name="Hertweck C."/>
        </authorList>
    </citation>
    <scope>NUCLEOTIDE SEQUENCE [LARGE SCALE GENOMIC DNA]</scope>
    <source>
        <strain evidence="4">NBRC 102515 / DSM 9628</strain>
    </source>
</reference>
<dbReference type="KEGG" id="jag:GJA_5022"/>
<sequence>MKYLPVLGASVLLAVLAGCGGGGSPGAVSGGAGGAGNGNPGQPVPPVNPLVPTIANSENFCQAPRGAGFPDQQGTLTHELNWVRAWIDTTYLWYQDVPTFYKQEDYKTPVDYFAVLKSYGTTASGKPKDQFHFTYPTDVWEASQQGVDFGYGMEWASNGVSAPRNWIVTLVEPNSPAGQAGVRRGDRIVSVDGADLVHGSDSATVAVLNAGLFPAKAGESHNFGLNRHGVPVSVRLNAADVPVTPVQNVRTIDTPTGKVGYLTFNSHNNVSELQLIEAVQNLKTAGIGDLVLDLRYNGGGLLSVANQLAYMIAGPQASAGRVFERLTFNDKTAPQAPILFSSTAAGLAAPRPANKGQALPYLGLKRVTVLTTPGTCSASESVINGLRGIDIEVNLIGGGTCGKPYGFYPAPNCGTTYFAVQFQGVNAKGYGDYADGMTPTCSVADDYSHALGDPAEGLLAAALQYRNNKMCPTAGSATKLLASVSQSAGPQAMRPMRPWYKDIAIYPATR</sequence>
<dbReference type="PANTHER" id="PTHR32060">
    <property type="entry name" value="TAIL-SPECIFIC PROTEASE"/>
    <property type="match status" value="1"/>
</dbReference>
<dbReference type="PROSITE" id="PS51257">
    <property type="entry name" value="PROKAR_LIPOPROTEIN"/>
    <property type="match status" value="1"/>
</dbReference>
<dbReference type="GO" id="GO:0008236">
    <property type="term" value="F:serine-type peptidase activity"/>
    <property type="evidence" value="ECO:0007669"/>
    <property type="project" value="InterPro"/>
</dbReference>
<name>W0VCI6_9BURK</name>
<evidence type="ECO:0000313" key="4">
    <source>
        <dbReference type="Proteomes" id="UP000027604"/>
    </source>
</evidence>
<dbReference type="PANTHER" id="PTHR32060:SF30">
    <property type="entry name" value="CARBOXY-TERMINAL PROCESSING PROTEASE CTPA"/>
    <property type="match status" value="1"/>
</dbReference>
<evidence type="ECO:0000259" key="2">
    <source>
        <dbReference type="PROSITE" id="PS50106"/>
    </source>
</evidence>
<protein>
    <submittedName>
        <fullName evidence="3">Peptidase S41 family protein</fullName>
    </submittedName>
</protein>
<dbReference type="InterPro" id="IPR041489">
    <property type="entry name" value="PDZ_6"/>
</dbReference>
<evidence type="ECO:0000256" key="1">
    <source>
        <dbReference type="SAM" id="SignalP"/>
    </source>
</evidence>
<keyword evidence="4" id="KW-1185">Reference proteome</keyword>
<gene>
    <name evidence="3" type="ORF">GJA_5022</name>
</gene>
<dbReference type="AlphaFoldDB" id="W0VCI6"/>